<keyword evidence="2" id="KW-1185">Reference proteome</keyword>
<accession>A0ABV4AJT7</accession>
<protein>
    <submittedName>
        <fullName evidence="1">Uncharacterized protein</fullName>
    </submittedName>
</protein>
<evidence type="ECO:0000313" key="1">
    <source>
        <dbReference type="EMBL" id="MEY1662321.1"/>
    </source>
</evidence>
<sequence length="341" mass="38336">MTDSRHALATRLLDAQVQFVLDQLQGERFAERVREEIGQALALMDRTPLTTLVTAEQVRQTARRYAIEMPIPPAIPELIGEIAERVYNHPGHDTHRFGDVVSDQEVAEMVDVVLEMEVLHQRLLGQLAGSPITIRLISDLLYRGIRGFVDQGASVAGHIPGASSVLKLGKSVVNRAAPKLEKTAEASIKKYIAVNARSLIGQTEQRLERAIASGDVRRAVLDYWQEVKEQPLSRIKQYVTQDEIEDAMVAGLEFWKTFREARYLQAMIDAGIDWFFQKYGDGSLASLIEDMGVDSAMIEREILHYAPAILDHLREQGVLEQQVRRQLEPFWQAESTLALLG</sequence>
<comment type="caution">
    <text evidence="1">The sequence shown here is derived from an EMBL/GenBank/DDBJ whole genome shotgun (WGS) entry which is preliminary data.</text>
</comment>
<dbReference type="Proteomes" id="UP001562065">
    <property type="component" value="Unassembled WGS sequence"/>
</dbReference>
<dbReference type="RefSeq" id="WP_369455557.1">
    <property type="nucleotide sequence ID" value="NZ_JBGCUO010000001.1"/>
</dbReference>
<name>A0ABV4AJT7_9GAMM</name>
<proteinExistence type="predicted"/>
<organism evidence="1 2">
    <name type="scientific">Isoalcanivorax beigongshangi</name>
    <dbReference type="NCBI Taxonomy" id="3238810"/>
    <lineage>
        <taxon>Bacteria</taxon>
        <taxon>Pseudomonadati</taxon>
        <taxon>Pseudomonadota</taxon>
        <taxon>Gammaproteobacteria</taxon>
        <taxon>Oceanospirillales</taxon>
        <taxon>Alcanivoracaceae</taxon>
        <taxon>Isoalcanivorax</taxon>
    </lineage>
</organism>
<gene>
    <name evidence="1" type="ORF">AB5I84_09200</name>
</gene>
<evidence type="ECO:0000313" key="2">
    <source>
        <dbReference type="Proteomes" id="UP001562065"/>
    </source>
</evidence>
<reference evidence="1 2" key="1">
    <citation type="submission" date="2024-07" db="EMBL/GenBank/DDBJ databases">
        <authorList>
            <person name="Ren Q."/>
        </authorList>
    </citation>
    <scope>NUCLEOTIDE SEQUENCE [LARGE SCALE GENOMIC DNA]</scope>
    <source>
        <strain evidence="1 2">REN37</strain>
    </source>
</reference>
<dbReference type="EMBL" id="JBGCUO010000001">
    <property type="protein sequence ID" value="MEY1662321.1"/>
    <property type="molecule type" value="Genomic_DNA"/>
</dbReference>